<dbReference type="InterPro" id="IPR001128">
    <property type="entry name" value="Cyt_P450"/>
</dbReference>
<keyword evidence="5 6" id="KW-0349">Heme</keyword>
<keyword evidence="8" id="KW-1185">Reference proteome</keyword>
<accession>A0A9P9DH26</accession>
<dbReference type="GO" id="GO:0005506">
    <property type="term" value="F:iron ion binding"/>
    <property type="evidence" value="ECO:0007669"/>
    <property type="project" value="InterPro"/>
</dbReference>
<dbReference type="PANTHER" id="PTHR47582:SF1">
    <property type="entry name" value="P450, PUTATIVE (EUROFUNG)-RELATED"/>
    <property type="match status" value="1"/>
</dbReference>
<keyword evidence="3 5" id="KW-0479">Metal-binding</keyword>
<sequence length="478" mass="53334">MTQKKTNYYVMLRDRYNLPIYTLRIPGSRIYVVNSPALISAVQRQHKVLAFFPLAAKASVKICRFSKTGSDIINTNTNGEDGDWGLVMTFHDSIHPTLTPGTHLDAMNRAMLGLLAESLNQLKEGVPMTVKLFEWVTHQITIATTSAVYGDSNPYKDPEVEAAFWTCKSGLANLILGLNSTATARDAVHAVNMGSAAFEKYFGENQHQAGSALVQARYNHNVDHHLPLNDIARSEFSNGVALLSNTVPITFWMLYHLYSDPKVLEECRKEVSGVLVVMDNMEGKSAHTLDMSKVKTSCPILLSTYKEVLRVYSTAVSARLVMEDHMLDNQYLLKTGSTVMMPSPVQHHNPTVWGSENDTFDHLRFAKAKRPSQAGFRPFGGGTTLCPGRHFATTEILAFITVMIMQFDIKPKFSPWVEPSRSKVEFWEAVASPDEDFEVEIRSIESEKQGTTGQNWAFILSDSDKPNGIELNAEYLVS</sequence>
<dbReference type="InterPro" id="IPR017972">
    <property type="entry name" value="Cyt_P450_CS"/>
</dbReference>
<dbReference type="AlphaFoldDB" id="A0A9P9DH26"/>
<dbReference type="CDD" id="cd11040">
    <property type="entry name" value="CYP7_CYP8-like"/>
    <property type="match status" value="1"/>
</dbReference>
<dbReference type="SUPFAM" id="SSF48264">
    <property type="entry name" value="Cytochrome P450"/>
    <property type="match status" value="1"/>
</dbReference>
<keyword evidence="6" id="KW-0560">Oxidoreductase</keyword>
<evidence type="ECO:0000256" key="6">
    <source>
        <dbReference type="RuleBase" id="RU000461"/>
    </source>
</evidence>
<dbReference type="EMBL" id="JAGMWT010000012">
    <property type="protein sequence ID" value="KAH7119034.1"/>
    <property type="molecule type" value="Genomic_DNA"/>
</dbReference>
<evidence type="ECO:0000256" key="2">
    <source>
        <dbReference type="ARBA" id="ARBA00010617"/>
    </source>
</evidence>
<keyword evidence="6" id="KW-0503">Monooxygenase</keyword>
<gene>
    <name evidence="7" type="ORF">B0J11DRAFT_552279</name>
</gene>
<evidence type="ECO:0000313" key="7">
    <source>
        <dbReference type="EMBL" id="KAH7119034.1"/>
    </source>
</evidence>
<dbReference type="Gene3D" id="1.10.630.10">
    <property type="entry name" value="Cytochrome P450"/>
    <property type="match status" value="1"/>
</dbReference>
<dbReference type="InterPro" id="IPR002403">
    <property type="entry name" value="Cyt_P450_E_grp-IV"/>
</dbReference>
<evidence type="ECO:0000256" key="1">
    <source>
        <dbReference type="ARBA" id="ARBA00001971"/>
    </source>
</evidence>
<dbReference type="GO" id="GO:0004497">
    <property type="term" value="F:monooxygenase activity"/>
    <property type="evidence" value="ECO:0007669"/>
    <property type="project" value="UniProtKB-KW"/>
</dbReference>
<evidence type="ECO:0000256" key="5">
    <source>
        <dbReference type="PIRSR" id="PIRSR602403-1"/>
    </source>
</evidence>
<dbReference type="Pfam" id="PF00067">
    <property type="entry name" value="p450"/>
    <property type="match status" value="1"/>
</dbReference>
<evidence type="ECO:0000313" key="8">
    <source>
        <dbReference type="Proteomes" id="UP000700596"/>
    </source>
</evidence>
<dbReference type="InterPro" id="IPR053007">
    <property type="entry name" value="CYP450_monoxygenase_sec-met"/>
</dbReference>
<dbReference type="GO" id="GO:0020037">
    <property type="term" value="F:heme binding"/>
    <property type="evidence" value="ECO:0007669"/>
    <property type="project" value="InterPro"/>
</dbReference>
<dbReference type="Proteomes" id="UP000700596">
    <property type="component" value="Unassembled WGS sequence"/>
</dbReference>
<organism evidence="7 8">
    <name type="scientific">Dendryphion nanum</name>
    <dbReference type="NCBI Taxonomy" id="256645"/>
    <lineage>
        <taxon>Eukaryota</taxon>
        <taxon>Fungi</taxon>
        <taxon>Dikarya</taxon>
        <taxon>Ascomycota</taxon>
        <taxon>Pezizomycotina</taxon>
        <taxon>Dothideomycetes</taxon>
        <taxon>Pleosporomycetidae</taxon>
        <taxon>Pleosporales</taxon>
        <taxon>Torulaceae</taxon>
        <taxon>Dendryphion</taxon>
    </lineage>
</organism>
<comment type="similarity">
    <text evidence="2 6">Belongs to the cytochrome P450 family.</text>
</comment>
<dbReference type="PANTHER" id="PTHR47582">
    <property type="entry name" value="P450, PUTATIVE (EUROFUNG)-RELATED"/>
    <property type="match status" value="1"/>
</dbReference>
<evidence type="ECO:0000256" key="3">
    <source>
        <dbReference type="ARBA" id="ARBA00022723"/>
    </source>
</evidence>
<comment type="cofactor">
    <cofactor evidence="1 5">
        <name>heme</name>
        <dbReference type="ChEBI" id="CHEBI:30413"/>
    </cofactor>
</comment>
<name>A0A9P9DH26_9PLEO</name>
<comment type="caution">
    <text evidence="7">The sequence shown here is derived from an EMBL/GenBank/DDBJ whole genome shotgun (WGS) entry which is preliminary data.</text>
</comment>
<dbReference type="PROSITE" id="PS00086">
    <property type="entry name" value="CYTOCHROME_P450"/>
    <property type="match status" value="1"/>
</dbReference>
<evidence type="ECO:0000256" key="4">
    <source>
        <dbReference type="ARBA" id="ARBA00023004"/>
    </source>
</evidence>
<dbReference type="InterPro" id="IPR036396">
    <property type="entry name" value="Cyt_P450_sf"/>
</dbReference>
<dbReference type="PRINTS" id="PR00465">
    <property type="entry name" value="EP450IV"/>
</dbReference>
<reference evidence="7" key="1">
    <citation type="journal article" date="2021" name="Nat. Commun.">
        <title>Genetic determinants of endophytism in the Arabidopsis root mycobiome.</title>
        <authorList>
            <person name="Mesny F."/>
            <person name="Miyauchi S."/>
            <person name="Thiergart T."/>
            <person name="Pickel B."/>
            <person name="Atanasova L."/>
            <person name="Karlsson M."/>
            <person name="Huettel B."/>
            <person name="Barry K.W."/>
            <person name="Haridas S."/>
            <person name="Chen C."/>
            <person name="Bauer D."/>
            <person name="Andreopoulos W."/>
            <person name="Pangilinan J."/>
            <person name="LaButti K."/>
            <person name="Riley R."/>
            <person name="Lipzen A."/>
            <person name="Clum A."/>
            <person name="Drula E."/>
            <person name="Henrissat B."/>
            <person name="Kohler A."/>
            <person name="Grigoriev I.V."/>
            <person name="Martin F.M."/>
            <person name="Hacquard S."/>
        </authorList>
    </citation>
    <scope>NUCLEOTIDE SEQUENCE</scope>
    <source>
        <strain evidence="7">MPI-CAGE-CH-0243</strain>
    </source>
</reference>
<keyword evidence="4 5" id="KW-0408">Iron</keyword>
<protein>
    <submittedName>
        <fullName evidence="7">Cytochrome P450</fullName>
    </submittedName>
</protein>
<dbReference type="OrthoDB" id="3366823at2759"/>
<proteinExistence type="inferred from homology"/>
<feature type="binding site" description="axial binding residue" evidence="5">
    <location>
        <position position="386"/>
    </location>
    <ligand>
        <name>heme</name>
        <dbReference type="ChEBI" id="CHEBI:30413"/>
    </ligand>
    <ligandPart>
        <name>Fe</name>
        <dbReference type="ChEBI" id="CHEBI:18248"/>
    </ligandPart>
</feature>
<dbReference type="GO" id="GO:0016705">
    <property type="term" value="F:oxidoreductase activity, acting on paired donors, with incorporation or reduction of molecular oxygen"/>
    <property type="evidence" value="ECO:0007669"/>
    <property type="project" value="InterPro"/>
</dbReference>